<organism evidence="2 3">
    <name type="scientific">Polarella glacialis</name>
    <name type="common">Dinoflagellate</name>
    <dbReference type="NCBI Taxonomy" id="89957"/>
    <lineage>
        <taxon>Eukaryota</taxon>
        <taxon>Sar</taxon>
        <taxon>Alveolata</taxon>
        <taxon>Dinophyceae</taxon>
        <taxon>Suessiales</taxon>
        <taxon>Suessiaceae</taxon>
        <taxon>Polarella</taxon>
    </lineage>
</organism>
<comment type="caution">
    <text evidence="2">The sequence shown here is derived from an EMBL/GenBank/DDBJ whole genome shotgun (WGS) entry which is preliminary data.</text>
</comment>
<evidence type="ECO:0000313" key="3">
    <source>
        <dbReference type="Proteomes" id="UP000626109"/>
    </source>
</evidence>
<sequence>VTAPTPASTFGPPSRDPEAALGLAGIGSLENSGRWQESDTFAAIRRWVRTSPVAKATDMGTELDLTLNTARGDRTARRVSCPEVEPNLVQKLEELESKPVPQPKRRATCAAVSLQLPEGFGERIDLGVTESAPEGSPAASSMQSPLQGSPSSSSRASP</sequence>
<accession>A0A813IK26</accession>
<gene>
    <name evidence="2" type="ORF">PGLA2088_LOCUS9419</name>
</gene>
<evidence type="ECO:0000313" key="2">
    <source>
        <dbReference type="EMBL" id="CAE8652035.1"/>
    </source>
</evidence>
<reference evidence="2" key="1">
    <citation type="submission" date="2021-02" db="EMBL/GenBank/DDBJ databases">
        <authorList>
            <person name="Dougan E. K."/>
            <person name="Rhodes N."/>
            <person name="Thang M."/>
            <person name="Chan C."/>
        </authorList>
    </citation>
    <scope>NUCLEOTIDE SEQUENCE</scope>
</reference>
<name>A0A813IK26_POLGL</name>
<evidence type="ECO:0000256" key="1">
    <source>
        <dbReference type="SAM" id="MobiDB-lite"/>
    </source>
</evidence>
<feature type="region of interest" description="Disordered" evidence="1">
    <location>
        <begin position="123"/>
        <end position="158"/>
    </location>
</feature>
<dbReference type="Proteomes" id="UP000626109">
    <property type="component" value="Unassembled WGS sequence"/>
</dbReference>
<proteinExistence type="predicted"/>
<feature type="compositionally biased region" description="Low complexity" evidence="1">
    <location>
        <begin position="130"/>
        <end position="158"/>
    </location>
</feature>
<dbReference type="EMBL" id="CAJNNW010010424">
    <property type="protein sequence ID" value="CAE8652035.1"/>
    <property type="molecule type" value="Genomic_DNA"/>
</dbReference>
<dbReference type="AlphaFoldDB" id="A0A813IK26"/>
<feature type="non-terminal residue" evidence="2">
    <location>
        <position position="158"/>
    </location>
</feature>
<feature type="non-terminal residue" evidence="2">
    <location>
        <position position="1"/>
    </location>
</feature>
<protein>
    <submittedName>
        <fullName evidence="2">Uncharacterized protein</fullName>
    </submittedName>
</protein>